<dbReference type="PANTHER" id="PTHR30349">
    <property type="entry name" value="PHAGE INTEGRASE-RELATED"/>
    <property type="match status" value="1"/>
</dbReference>
<dbReference type="PANTHER" id="PTHR30349:SF88">
    <property type="entry name" value="BLL1584 PROTEIN"/>
    <property type="match status" value="1"/>
</dbReference>
<dbReference type="InterPro" id="IPR004107">
    <property type="entry name" value="Integrase_SAM-like_N"/>
</dbReference>
<keyword evidence="5" id="KW-0233">DNA recombination</keyword>
<dbReference type="Gene3D" id="1.10.150.130">
    <property type="match status" value="1"/>
</dbReference>
<organism evidence="9 11">
    <name type="scientific">Intestinimonas massiliensis</name>
    <name type="common">ex Afouda et al. 2020</name>
    <dbReference type="NCBI Taxonomy" id="1673721"/>
    <lineage>
        <taxon>Bacteria</taxon>
        <taxon>Bacillati</taxon>
        <taxon>Bacillota</taxon>
        <taxon>Clostridia</taxon>
        <taxon>Eubacteriales</taxon>
        <taxon>Intestinimonas</taxon>
    </lineage>
</organism>
<evidence type="ECO:0000256" key="6">
    <source>
        <dbReference type="PROSITE-ProRule" id="PRU01248"/>
    </source>
</evidence>
<dbReference type="RefSeq" id="WP_256302950.1">
    <property type="nucleotide sequence ID" value="NZ_JANFYS010000001.1"/>
</dbReference>
<dbReference type="Gene3D" id="1.10.443.10">
    <property type="entry name" value="Intergrase catalytic core"/>
    <property type="match status" value="1"/>
</dbReference>
<feature type="domain" description="Core-binding (CB)" evidence="8">
    <location>
        <begin position="67"/>
        <end position="147"/>
    </location>
</feature>
<evidence type="ECO:0000259" key="8">
    <source>
        <dbReference type="PROSITE" id="PS51900"/>
    </source>
</evidence>
<dbReference type="SUPFAM" id="SSF56349">
    <property type="entry name" value="DNA breaking-rejoining enzymes"/>
    <property type="match status" value="1"/>
</dbReference>
<dbReference type="EMBL" id="JANFYS010000001">
    <property type="protein sequence ID" value="MCQ4769090.1"/>
    <property type="molecule type" value="Genomic_DNA"/>
</dbReference>
<evidence type="ECO:0000313" key="11">
    <source>
        <dbReference type="Proteomes" id="UP001204562"/>
    </source>
</evidence>
<dbReference type="Proteomes" id="UP001204562">
    <property type="component" value="Unassembled WGS sequence"/>
</dbReference>
<evidence type="ECO:0000259" key="7">
    <source>
        <dbReference type="PROSITE" id="PS51898"/>
    </source>
</evidence>
<dbReference type="EMBL" id="JANFYS010000001">
    <property type="protein sequence ID" value="MCQ4769037.1"/>
    <property type="molecule type" value="Genomic_DNA"/>
</dbReference>
<keyword evidence="4 6" id="KW-0238">DNA-binding</keyword>
<dbReference type="InterPro" id="IPR044068">
    <property type="entry name" value="CB"/>
</dbReference>
<comment type="similarity">
    <text evidence="2">Belongs to the 'phage' integrase family.</text>
</comment>
<dbReference type="InterPro" id="IPR011010">
    <property type="entry name" value="DNA_brk_join_enz"/>
</dbReference>
<dbReference type="GO" id="GO:0003677">
    <property type="term" value="F:DNA binding"/>
    <property type="evidence" value="ECO:0007669"/>
    <property type="project" value="UniProtKB-UniRule"/>
</dbReference>
<dbReference type="InterPro" id="IPR010998">
    <property type="entry name" value="Integrase_recombinase_N"/>
</dbReference>
<dbReference type="Pfam" id="PF00589">
    <property type="entry name" value="Phage_integrase"/>
    <property type="match status" value="1"/>
</dbReference>
<evidence type="ECO:0000256" key="2">
    <source>
        <dbReference type="ARBA" id="ARBA00008857"/>
    </source>
</evidence>
<dbReference type="GO" id="GO:0006310">
    <property type="term" value="P:DNA recombination"/>
    <property type="evidence" value="ECO:0007669"/>
    <property type="project" value="UniProtKB-KW"/>
</dbReference>
<gene>
    <name evidence="9" type="ORF">NE579_00970</name>
    <name evidence="10" type="ORF">NE579_01245</name>
</gene>
<sequence length="344" mass="39002">MRRANGTGSIVNLGPNRRRPYAVRVSYLARPGLWKQRYLSYHRTSREAQDALDAYNRQEVKSRVAPVTLQEVYDQWSARKYTRVGSASVVSYRASWARFSTLAERPMDRITVDDLQQIIDDDEANGMSKSSITNDKILMKALYKFAMERDIVRKDCSAFVELPTVGEKREKGAFDEQQIQKLKALAASGFPWADAVLMLCYTGFRITEFLTLAPEAYHAEGEYLQGGLKTKAGRDRIVPVHPQIKPYLEQWLSKGAGTIICRANGRPVPSKWFREKVFPAVVHEIGADGATPHWCRHTAASRMKVAGVDELAVKRILGHADKDVTEHYTHTDIDFLSREIQKVL</sequence>
<evidence type="ECO:0000256" key="5">
    <source>
        <dbReference type="ARBA" id="ARBA00023172"/>
    </source>
</evidence>
<accession>A0AAW5JGV8</accession>
<reference evidence="9" key="1">
    <citation type="submission" date="2022-06" db="EMBL/GenBank/DDBJ databases">
        <title>Isolation of gut microbiota from human fecal samples.</title>
        <authorList>
            <person name="Pamer E.G."/>
            <person name="Barat B."/>
            <person name="Waligurski E."/>
            <person name="Medina S."/>
            <person name="Paddock L."/>
            <person name="Mostad J."/>
        </authorList>
    </citation>
    <scope>NUCLEOTIDE SEQUENCE</scope>
    <source>
        <strain evidence="9">DFI.9.91</strain>
    </source>
</reference>
<dbReference type="PROSITE" id="PS51898">
    <property type="entry name" value="TYR_RECOMBINASE"/>
    <property type="match status" value="1"/>
</dbReference>
<feature type="domain" description="Tyr recombinase" evidence="7">
    <location>
        <begin position="169"/>
        <end position="341"/>
    </location>
</feature>
<name>A0AAW5JGV8_9FIRM</name>
<dbReference type="Pfam" id="PF02899">
    <property type="entry name" value="Phage_int_SAM_1"/>
    <property type="match status" value="1"/>
</dbReference>
<dbReference type="GO" id="GO:0015074">
    <property type="term" value="P:DNA integration"/>
    <property type="evidence" value="ECO:0007669"/>
    <property type="project" value="UniProtKB-KW"/>
</dbReference>
<proteinExistence type="inferred from homology"/>
<evidence type="ECO:0000256" key="1">
    <source>
        <dbReference type="ARBA" id="ARBA00003283"/>
    </source>
</evidence>
<dbReference type="PROSITE" id="PS51900">
    <property type="entry name" value="CB"/>
    <property type="match status" value="1"/>
</dbReference>
<evidence type="ECO:0000313" key="10">
    <source>
        <dbReference type="EMBL" id="MCQ4769090.1"/>
    </source>
</evidence>
<evidence type="ECO:0000256" key="4">
    <source>
        <dbReference type="ARBA" id="ARBA00023125"/>
    </source>
</evidence>
<protein>
    <submittedName>
        <fullName evidence="9">Tyrosine-type recombinase/integrase</fullName>
    </submittedName>
</protein>
<evidence type="ECO:0000313" key="9">
    <source>
        <dbReference type="EMBL" id="MCQ4769037.1"/>
    </source>
</evidence>
<dbReference type="InterPro" id="IPR013762">
    <property type="entry name" value="Integrase-like_cat_sf"/>
</dbReference>
<evidence type="ECO:0000256" key="3">
    <source>
        <dbReference type="ARBA" id="ARBA00022908"/>
    </source>
</evidence>
<dbReference type="InterPro" id="IPR002104">
    <property type="entry name" value="Integrase_catalytic"/>
</dbReference>
<dbReference type="InterPro" id="IPR050090">
    <property type="entry name" value="Tyrosine_recombinase_XerCD"/>
</dbReference>
<comment type="caution">
    <text evidence="9">The sequence shown here is derived from an EMBL/GenBank/DDBJ whole genome shotgun (WGS) entry which is preliminary data.</text>
</comment>
<dbReference type="AlphaFoldDB" id="A0AAW5JGV8"/>
<comment type="function">
    <text evidence="1">Site-specific tyrosine recombinase, which acts by catalyzing the cutting and rejoining of the recombining DNA molecules.</text>
</comment>
<keyword evidence="3" id="KW-0229">DNA integration</keyword>